<evidence type="ECO:0000256" key="5">
    <source>
        <dbReference type="PIRSR" id="PIRSR615500-1"/>
    </source>
</evidence>
<dbReference type="PANTHER" id="PTHR43806">
    <property type="entry name" value="PEPTIDASE S8"/>
    <property type="match status" value="1"/>
</dbReference>
<dbReference type="InterPro" id="IPR036852">
    <property type="entry name" value="Peptidase_S8/S53_dom_sf"/>
</dbReference>
<keyword evidence="8" id="KW-0732">Signal</keyword>
<accession>A0A1C6SID7</accession>
<dbReference type="PROSITE" id="PS51318">
    <property type="entry name" value="TAT"/>
    <property type="match status" value="1"/>
</dbReference>
<dbReference type="GO" id="GO:0004252">
    <property type="term" value="F:serine-type endopeptidase activity"/>
    <property type="evidence" value="ECO:0007669"/>
    <property type="project" value="UniProtKB-UniRule"/>
</dbReference>
<evidence type="ECO:0000313" key="12">
    <source>
        <dbReference type="Proteomes" id="UP000198959"/>
    </source>
</evidence>
<evidence type="ECO:0000256" key="3">
    <source>
        <dbReference type="ARBA" id="ARBA00022801"/>
    </source>
</evidence>
<dbReference type="InterPro" id="IPR050131">
    <property type="entry name" value="Peptidase_S8_subtilisin-like"/>
</dbReference>
<feature type="signal peptide" evidence="8">
    <location>
        <begin position="1"/>
        <end position="33"/>
    </location>
</feature>
<dbReference type="PROSITE" id="PS00138">
    <property type="entry name" value="SUBTILASE_SER"/>
    <property type="match status" value="1"/>
</dbReference>
<evidence type="ECO:0000256" key="7">
    <source>
        <dbReference type="RuleBase" id="RU003355"/>
    </source>
</evidence>
<dbReference type="PROSITE" id="PS00137">
    <property type="entry name" value="SUBTILASE_HIS"/>
    <property type="match status" value="1"/>
</dbReference>
<dbReference type="Proteomes" id="UP000198959">
    <property type="component" value="Unassembled WGS sequence"/>
</dbReference>
<dbReference type="InterPro" id="IPR034193">
    <property type="entry name" value="PCSK9_ProteinaseK-like"/>
</dbReference>
<dbReference type="InterPro" id="IPR037045">
    <property type="entry name" value="S8pro/Inhibitor_I9_sf"/>
</dbReference>
<keyword evidence="3 6" id="KW-0378">Hydrolase</keyword>
<dbReference type="AlphaFoldDB" id="A0A1C6SID7"/>
<dbReference type="OrthoDB" id="9798386at2"/>
<comment type="similarity">
    <text evidence="1 6 7">Belongs to the peptidase S8 family.</text>
</comment>
<dbReference type="Gene3D" id="3.30.70.80">
    <property type="entry name" value="Peptidase S8 propeptide/proteinase inhibitor I9"/>
    <property type="match status" value="1"/>
</dbReference>
<dbReference type="PRINTS" id="PR00723">
    <property type="entry name" value="SUBTILISIN"/>
</dbReference>
<feature type="active site" description="Charge relay system" evidence="5 6">
    <location>
        <position position="169"/>
    </location>
</feature>
<feature type="domain" description="Inhibitor I9" evidence="10">
    <location>
        <begin position="52"/>
        <end position="128"/>
    </location>
</feature>
<organism evidence="11 12">
    <name type="scientific">Micromonospora pallida</name>
    <dbReference type="NCBI Taxonomy" id="145854"/>
    <lineage>
        <taxon>Bacteria</taxon>
        <taxon>Bacillati</taxon>
        <taxon>Actinomycetota</taxon>
        <taxon>Actinomycetes</taxon>
        <taxon>Micromonosporales</taxon>
        <taxon>Micromonosporaceae</taxon>
        <taxon>Micromonospora</taxon>
    </lineage>
</organism>
<feature type="active site" description="Charge relay system" evidence="5 6">
    <location>
        <position position="202"/>
    </location>
</feature>
<keyword evidence="4 6" id="KW-0720">Serine protease</keyword>
<dbReference type="SUPFAM" id="SSF54897">
    <property type="entry name" value="Protease propeptides/inhibitors"/>
    <property type="match status" value="1"/>
</dbReference>
<keyword evidence="2 6" id="KW-0645">Protease</keyword>
<feature type="domain" description="Peptidase S8/S53" evidence="9">
    <location>
        <begin position="160"/>
        <end position="385"/>
    </location>
</feature>
<dbReference type="GO" id="GO:0006508">
    <property type="term" value="P:proteolysis"/>
    <property type="evidence" value="ECO:0007669"/>
    <property type="project" value="UniProtKB-KW"/>
</dbReference>
<dbReference type="PANTHER" id="PTHR43806:SF11">
    <property type="entry name" value="CEREVISIN-RELATED"/>
    <property type="match status" value="1"/>
</dbReference>
<evidence type="ECO:0000259" key="9">
    <source>
        <dbReference type="Pfam" id="PF00082"/>
    </source>
</evidence>
<dbReference type="InterPro" id="IPR023828">
    <property type="entry name" value="Peptidase_S8_Ser-AS"/>
</dbReference>
<dbReference type="EMBL" id="FMHW01000002">
    <property type="protein sequence ID" value="SCL29157.1"/>
    <property type="molecule type" value="Genomic_DNA"/>
</dbReference>
<proteinExistence type="inferred from homology"/>
<dbReference type="PROSITE" id="PS51892">
    <property type="entry name" value="SUBTILASE"/>
    <property type="match status" value="1"/>
</dbReference>
<dbReference type="InterPro" id="IPR015500">
    <property type="entry name" value="Peptidase_S8_subtilisin-rel"/>
</dbReference>
<dbReference type="PROSITE" id="PS00136">
    <property type="entry name" value="SUBTILASE_ASP"/>
    <property type="match status" value="1"/>
</dbReference>
<feature type="active site" description="Charge relay system" evidence="5 6">
    <location>
        <position position="355"/>
    </location>
</feature>
<dbReference type="FunFam" id="3.40.50.200:FF:000014">
    <property type="entry name" value="Proteinase K"/>
    <property type="match status" value="1"/>
</dbReference>
<dbReference type="InterPro" id="IPR022398">
    <property type="entry name" value="Peptidase_S8_His-AS"/>
</dbReference>
<dbReference type="Pfam" id="PF00082">
    <property type="entry name" value="Peptidase_S8"/>
    <property type="match status" value="1"/>
</dbReference>
<dbReference type="GO" id="GO:0005615">
    <property type="term" value="C:extracellular space"/>
    <property type="evidence" value="ECO:0007669"/>
    <property type="project" value="TreeGrafter"/>
</dbReference>
<dbReference type="InterPro" id="IPR023827">
    <property type="entry name" value="Peptidase_S8_Asp-AS"/>
</dbReference>
<gene>
    <name evidence="11" type="ORF">GA0074692_2674</name>
</gene>
<evidence type="ECO:0000256" key="4">
    <source>
        <dbReference type="ARBA" id="ARBA00022825"/>
    </source>
</evidence>
<dbReference type="STRING" id="145854.GA0074692_2674"/>
<dbReference type="InterPro" id="IPR010259">
    <property type="entry name" value="S8pro/Inhibitor_I9"/>
</dbReference>
<evidence type="ECO:0000256" key="1">
    <source>
        <dbReference type="ARBA" id="ARBA00011073"/>
    </source>
</evidence>
<keyword evidence="12" id="KW-1185">Reference proteome</keyword>
<dbReference type="InterPro" id="IPR006311">
    <property type="entry name" value="TAT_signal"/>
</dbReference>
<sequence>MSLPRTRRGRLAALGVLAASAMVTTMIGTPAAAAPTTGKILNAGGTTAVPNSYIVVLKDSAVGGAAGQAKAAVASKAKTLAERYRATVRDVWGDALNGFSVHATEKTAKRLAADPAVAYVEQDGTVQASVTQTPTPSWGLDRIDQHPLPLNNSYSYTTTGSGVVAYIIDTGIRTTHTDFGGRAVHGFDAVDGALPADDCNGHGTHVAGTVGGARYGVAKSVRLVAVRVLNCAGSGTFAGIINGVNWVTNNHVSGPAVANMSLGGGLNTSLNAAVTNSIADGVTYAVAAGNSNADACGFSPASTPNAITVGATDSNDIRAPYSNWGNCVDIYAPGTSITSAWSTSDTATNTISGTSMASPHVAGAAARVLQANPAWTPIQVRNYLVSWCTCPLPPWPCPCPWPPPVLLYMDPAL</sequence>
<dbReference type="RefSeq" id="WP_091644125.1">
    <property type="nucleotide sequence ID" value="NZ_FMHW01000002.1"/>
</dbReference>
<name>A0A1C6SID7_9ACTN</name>
<dbReference type="CDD" id="cd04077">
    <property type="entry name" value="Peptidases_S8_PCSK9_ProteinaseK_like"/>
    <property type="match status" value="1"/>
</dbReference>
<feature type="chain" id="PRO_5008745794" evidence="8">
    <location>
        <begin position="34"/>
        <end position="413"/>
    </location>
</feature>
<evidence type="ECO:0000256" key="2">
    <source>
        <dbReference type="ARBA" id="ARBA00022670"/>
    </source>
</evidence>
<dbReference type="SUPFAM" id="SSF52743">
    <property type="entry name" value="Subtilisin-like"/>
    <property type="match status" value="1"/>
</dbReference>
<protein>
    <submittedName>
        <fullName evidence="11">Serine protease, subtilisin family</fullName>
    </submittedName>
</protein>
<dbReference type="InterPro" id="IPR000209">
    <property type="entry name" value="Peptidase_S8/S53_dom"/>
</dbReference>
<evidence type="ECO:0000256" key="8">
    <source>
        <dbReference type="SAM" id="SignalP"/>
    </source>
</evidence>
<evidence type="ECO:0000256" key="6">
    <source>
        <dbReference type="PROSITE-ProRule" id="PRU01240"/>
    </source>
</evidence>
<reference evidence="12" key="1">
    <citation type="submission" date="2016-06" db="EMBL/GenBank/DDBJ databases">
        <authorList>
            <person name="Varghese N."/>
            <person name="Submissions Spin"/>
        </authorList>
    </citation>
    <scope>NUCLEOTIDE SEQUENCE [LARGE SCALE GENOMIC DNA]</scope>
    <source>
        <strain evidence="12">DSM 43817</strain>
    </source>
</reference>
<dbReference type="Pfam" id="PF05922">
    <property type="entry name" value="Inhibitor_I9"/>
    <property type="match status" value="1"/>
</dbReference>
<evidence type="ECO:0000313" key="11">
    <source>
        <dbReference type="EMBL" id="SCL29157.1"/>
    </source>
</evidence>
<dbReference type="Gene3D" id="3.40.50.200">
    <property type="entry name" value="Peptidase S8/S53 domain"/>
    <property type="match status" value="1"/>
</dbReference>
<evidence type="ECO:0000259" key="10">
    <source>
        <dbReference type="Pfam" id="PF05922"/>
    </source>
</evidence>